<dbReference type="InterPro" id="IPR043502">
    <property type="entry name" value="DNA/RNA_pol_sf"/>
</dbReference>
<dbReference type="Proteomes" id="UP000030758">
    <property type="component" value="Unassembled WGS sequence"/>
</dbReference>
<dbReference type="Gene3D" id="1.10.10.2210">
    <property type="match status" value="1"/>
</dbReference>
<evidence type="ECO:0000256" key="1">
    <source>
        <dbReference type="SAM" id="MobiDB-lite"/>
    </source>
</evidence>
<dbReference type="SUPFAM" id="SSF56672">
    <property type="entry name" value="DNA/RNA polymerases"/>
    <property type="match status" value="1"/>
</dbReference>
<dbReference type="PANTHER" id="PTHR21301">
    <property type="entry name" value="REVERSE TRANSCRIPTASE"/>
    <property type="match status" value="1"/>
</dbReference>
<dbReference type="Pfam" id="PF00078">
    <property type="entry name" value="RVT_1"/>
    <property type="match status" value="1"/>
</dbReference>
<dbReference type="EMBL" id="KL367597">
    <property type="protein sequence ID" value="KFD62383.1"/>
    <property type="molecule type" value="Genomic_DNA"/>
</dbReference>
<proteinExistence type="predicted"/>
<dbReference type="AlphaFoldDB" id="A0A085MYT7"/>
<dbReference type="InterPro" id="IPR058912">
    <property type="entry name" value="HTH_animal"/>
</dbReference>
<feature type="region of interest" description="Disordered" evidence="1">
    <location>
        <begin position="622"/>
        <end position="678"/>
    </location>
</feature>
<reference evidence="3" key="1">
    <citation type="journal article" date="2014" name="Nat. Genet.">
        <title>Genome and transcriptome of the porcine whipworm Trichuris suis.</title>
        <authorList>
            <person name="Jex A.R."/>
            <person name="Nejsum P."/>
            <person name="Schwarz E.M."/>
            <person name="Hu L."/>
            <person name="Young N.D."/>
            <person name="Hall R.S."/>
            <person name="Korhonen P.K."/>
            <person name="Liao S."/>
            <person name="Thamsborg S."/>
            <person name="Xia J."/>
            <person name="Xu P."/>
            <person name="Wang S."/>
            <person name="Scheerlinck J.P."/>
            <person name="Hofmann A."/>
            <person name="Sternberg P.W."/>
            <person name="Wang J."/>
            <person name="Gasser R.B."/>
        </authorList>
    </citation>
    <scope>NUCLEOTIDE SEQUENCE [LARGE SCALE GENOMIC DNA]</scope>
    <source>
        <strain evidence="3">DCEP-RM93F</strain>
    </source>
</reference>
<dbReference type="Gene3D" id="3.10.10.20">
    <property type="match status" value="1"/>
</dbReference>
<dbReference type="Gene3D" id="3.30.70.2630">
    <property type="match status" value="1"/>
</dbReference>
<dbReference type="PROSITE" id="PS50878">
    <property type="entry name" value="RT_POL"/>
    <property type="match status" value="1"/>
</dbReference>
<organism evidence="3">
    <name type="scientific">Trichuris suis</name>
    <name type="common">pig whipworm</name>
    <dbReference type="NCBI Taxonomy" id="68888"/>
    <lineage>
        <taxon>Eukaryota</taxon>
        <taxon>Metazoa</taxon>
        <taxon>Ecdysozoa</taxon>
        <taxon>Nematoda</taxon>
        <taxon>Enoplea</taxon>
        <taxon>Dorylaimia</taxon>
        <taxon>Trichinellida</taxon>
        <taxon>Trichuridae</taxon>
        <taxon>Trichuris</taxon>
    </lineage>
</organism>
<evidence type="ECO:0000313" key="3">
    <source>
        <dbReference type="EMBL" id="KFD62383.1"/>
    </source>
</evidence>
<dbReference type="CDD" id="cd00304">
    <property type="entry name" value="RT_like"/>
    <property type="match status" value="1"/>
</dbReference>
<sequence length="678" mass="77822">MDIVITKADKGNVVVVMDMPFYLNRMSTLLSNPVYKPIQEDPTKNLHKTLKHLISEFARETGDETLSKIGKRLGHPSSYQCPEMYGLPKIHKVDIPFRPVVSSINSIFSELSSYLKRLIRPLVGKQRSAVKNSKTFCEELKHINIGSTDIMVSYDVKDLFTNVPRPDTLQVLMALLSSDVTLPQRTKLNPFHIVKLCSFCMLEGNIFHFRGSFYKQENGVPMGSPLSPVLAEVFMEYFERRVFSHTSTEIAPTYFRRYVDDIFAILKRGTENNFLDFLNRKCPNVVAFTIEKEVDGKLPFLDILIIRSEEGIKTTVYRKPTHSDKYIEFTSHHPRHVMIGILHGVINRALAICDQEYLEEELEHIRRTFKDNGYPVRLINSVIRRTLEGRTRETRPTSGPRLILPCYAGLGEKIKRLGNRLGFKVWFKDILIIRSEEGIKTTVYRKPTHSDKYIEFTSHHPRHVMIGILHGVINRALAICDQEYLEEELEHIRRTFKDNGYPVRLINSVIRRTLEGRTRETRPTSGPRLILPCYAGLGEKIKRLGNRLGFKVWFKGNKNLRCFLRNDKETRRPDRCRGVVYAITCACSASYIGETGNTLAHRYQDHMKALTWYRNAVDRLNGVPSRTQRGRPPTLDPREEMEQATQASAVAQHAAACERPPTTGEGALQGKALYDQED</sequence>
<name>A0A085MYT7_9BILA</name>
<accession>A0A085MYT7</accession>
<evidence type="ECO:0000259" key="2">
    <source>
        <dbReference type="PROSITE" id="PS50878"/>
    </source>
</evidence>
<dbReference type="InterPro" id="IPR000477">
    <property type="entry name" value="RT_dom"/>
</dbReference>
<dbReference type="PANTHER" id="PTHR21301:SF10">
    <property type="entry name" value="REVERSE TRANSCRIPTASE DOMAIN-CONTAINING PROTEIN"/>
    <property type="match status" value="1"/>
</dbReference>
<feature type="compositionally biased region" description="Low complexity" evidence="1">
    <location>
        <begin position="643"/>
        <end position="655"/>
    </location>
</feature>
<feature type="domain" description="Reverse transcriptase" evidence="2">
    <location>
        <begin position="68"/>
        <end position="343"/>
    </location>
</feature>
<protein>
    <recommendedName>
        <fullName evidence="2">Reverse transcriptase domain-containing protein</fullName>
    </recommendedName>
</protein>
<dbReference type="Pfam" id="PF26215">
    <property type="entry name" value="HTH_animal"/>
    <property type="match status" value="2"/>
</dbReference>
<gene>
    <name evidence="3" type="ORF">M514_25506</name>
</gene>